<sequence>MRPPLAGLRPWGTSRQIAAQPTPKGGNMMSSRVVAGLVLGIAATLGASAPALAQAFANEPLFEESGTATVIDGDHISLNGRTIGLWGIDAPLPIQPCVKDGQEFACGRDAKRSLETLVANQTVVCKEVRDTENLRRRMLRWARCTVGDLDLSAEQARLGMAIALSDQSQDYVAQEAEAKAAKVGIWSADEFENPTDWEFRMKTE</sequence>
<name>A0A5B9DJJ6_9HYPH</name>
<protein>
    <recommendedName>
        <fullName evidence="1">TNase-like domain-containing protein</fullName>
    </recommendedName>
</protein>
<dbReference type="InterPro" id="IPR035437">
    <property type="entry name" value="SNase_OB-fold_sf"/>
</dbReference>
<reference evidence="2 3" key="1">
    <citation type="journal article" date="2015" name="Int. J. Syst. Evol. Microbiol.">
        <title>Youhaiella tibetensis gen. nov., sp. nov., isolated from subsurface sediment.</title>
        <authorList>
            <person name="Wang Y.X."/>
            <person name="Huang F.Q."/>
            <person name="Nogi Y."/>
            <person name="Pang S.J."/>
            <person name="Wang P.K."/>
            <person name="Lv J."/>
        </authorList>
    </citation>
    <scope>NUCLEOTIDE SEQUENCE [LARGE SCALE GENOMIC DNA]</scope>
    <source>
        <strain evidence="3">fig4</strain>
    </source>
</reference>
<dbReference type="Gene3D" id="2.40.50.90">
    <property type="match status" value="1"/>
</dbReference>
<dbReference type="EMBL" id="CP041690">
    <property type="protein sequence ID" value="QEE19293.1"/>
    <property type="molecule type" value="Genomic_DNA"/>
</dbReference>
<dbReference type="Pfam" id="PF00565">
    <property type="entry name" value="SNase"/>
    <property type="match status" value="1"/>
</dbReference>
<feature type="domain" description="TNase-like" evidence="1">
    <location>
        <begin position="83"/>
        <end position="187"/>
    </location>
</feature>
<proteinExistence type="predicted"/>
<dbReference type="InterPro" id="IPR016071">
    <property type="entry name" value="Staphylococal_nuclease_OB-fold"/>
</dbReference>
<keyword evidence="3" id="KW-1185">Reference proteome</keyword>
<evidence type="ECO:0000313" key="3">
    <source>
        <dbReference type="Proteomes" id="UP000321062"/>
    </source>
</evidence>
<gene>
    <name evidence="2" type="ORF">FNA67_03510</name>
</gene>
<evidence type="ECO:0000313" key="2">
    <source>
        <dbReference type="EMBL" id="QEE19293.1"/>
    </source>
</evidence>
<dbReference type="Proteomes" id="UP000321062">
    <property type="component" value="Chromosome"/>
</dbReference>
<accession>A0A5B9DJJ6</accession>
<dbReference type="SUPFAM" id="SSF50199">
    <property type="entry name" value="Staphylococcal nuclease"/>
    <property type="match status" value="1"/>
</dbReference>
<organism evidence="2 3">
    <name type="scientific">Paradevosia tibetensis</name>
    <dbReference type="NCBI Taxonomy" id="1447062"/>
    <lineage>
        <taxon>Bacteria</taxon>
        <taxon>Pseudomonadati</taxon>
        <taxon>Pseudomonadota</taxon>
        <taxon>Alphaproteobacteria</taxon>
        <taxon>Hyphomicrobiales</taxon>
        <taxon>Devosiaceae</taxon>
        <taxon>Paradevosia</taxon>
    </lineage>
</organism>
<evidence type="ECO:0000259" key="1">
    <source>
        <dbReference type="Pfam" id="PF00565"/>
    </source>
</evidence>
<dbReference type="AlphaFoldDB" id="A0A5B9DJJ6"/>
<dbReference type="OrthoDB" id="9805504at2"/>
<dbReference type="KEGG" id="yti:FNA67_03510"/>